<keyword evidence="3" id="KW-1185">Reference proteome</keyword>
<proteinExistence type="predicted"/>
<evidence type="ECO:0000313" key="1">
    <source>
        <dbReference type="EMBL" id="CAF1582138.1"/>
    </source>
</evidence>
<sequence length="25" mass="3028">MWSADVVQVEPKPWENDEDAFFRCE</sequence>
<dbReference type="Proteomes" id="UP000663829">
    <property type="component" value="Unassembled WGS sequence"/>
</dbReference>
<organism evidence="1 3">
    <name type="scientific">Didymodactylos carnosus</name>
    <dbReference type="NCBI Taxonomy" id="1234261"/>
    <lineage>
        <taxon>Eukaryota</taxon>
        <taxon>Metazoa</taxon>
        <taxon>Spiralia</taxon>
        <taxon>Gnathifera</taxon>
        <taxon>Rotifera</taxon>
        <taxon>Eurotatoria</taxon>
        <taxon>Bdelloidea</taxon>
        <taxon>Philodinida</taxon>
        <taxon>Philodinidae</taxon>
        <taxon>Didymodactylos</taxon>
    </lineage>
</organism>
<comment type="caution">
    <text evidence="1">The sequence shown here is derived from an EMBL/GenBank/DDBJ whole genome shotgun (WGS) entry which is preliminary data.</text>
</comment>
<reference evidence="1" key="1">
    <citation type="submission" date="2021-02" db="EMBL/GenBank/DDBJ databases">
        <authorList>
            <person name="Nowell W R."/>
        </authorList>
    </citation>
    <scope>NUCLEOTIDE SEQUENCE</scope>
</reference>
<protein>
    <submittedName>
        <fullName evidence="1">Uncharacterized protein</fullName>
    </submittedName>
</protein>
<dbReference type="Proteomes" id="UP000681722">
    <property type="component" value="Unassembled WGS sequence"/>
</dbReference>
<dbReference type="EMBL" id="CAJOBC010097807">
    <property type="protein sequence ID" value="CAF4450185.1"/>
    <property type="molecule type" value="Genomic_DNA"/>
</dbReference>
<feature type="non-terminal residue" evidence="1">
    <location>
        <position position="25"/>
    </location>
</feature>
<gene>
    <name evidence="1" type="ORF">GPM918_LOCUS41173</name>
    <name evidence="2" type="ORF">SRO942_LOCUS42192</name>
</gene>
<evidence type="ECO:0000313" key="2">
    <source>
        <dbReference type="EMBL" id="CAF4450185.1"/>
    </source>
</evidence>
<name>A0A815ZH07_9BILA</name>
<accession>A0A815ZH07</accession>
<dbReference type="EMBL" id="CAJNOQ010031829">
    <property type="protein sequence ID" value="CAF1582138.1"/>
    <property type="molecule type" value="Genomic_DNA"/>
</dbReference>
<dbReference type="AlphaFoldDB" id="A0A815ZH07"/>
<evidence type="ECO:0000313" key="3">
    <source>
        <dbReference type="Proteomes" id="UP000663829"/>
    </source>
</evidence>